<dbReference type="HOGENOM" id="CLU_1517685_0_0_1"/>
<proteinExistence type="predicted"/>
<dbReference type="EMBL" id="KB822719">
    <property type="protein sequence ID" value="ETN42249.1"/>
    <property type="molecule type" value="Genomic_DNA"/>
</dbReference>
<dbReference type="Proteomes" id="UP000030752">
    <property type="component" value="Unassembled WGS sequence"/>
</dbReference>
<protein>
    <recommendedName>
        <fullName evidence="5">Nuclear pore assembly and biogenesis-domain-containing protein</fullName>
    </recommendedName>
</protein>
<evidence type="ECO:0008006" key="5">
    <source>
        <dbReference type="Google" id="ProtNLM"/>
    </source>
</evidence>
<reference evidence="3 4" key="1">
    <citation type="submission" date="2013-03" db="EMBL/GenBank/DDBJ databases">
        <title>The Genome Sequence of Phialophora europaea CBS 101466.</title>
        <authorList>
            <consortium name="The Broad Institute Genomics Platform"/>
            <person name="Cuomo C."/>
            <person name="de Hoog S."/>
            <person name="Gorbushina A."/>
            <person name="Walker B."/>
            <person name="Young S.K."/>
            <person name="Zeng Q."/>
            <person name="Gargeya S."/>
            <person name="Fitzgerald M."/>
            <person name="Haas B."/>
            <person name="Abouelleil A."/>
            <person name="Allen A.W."/>
            <person name="Alvarado L."/>
            <person name="Arachchi H.M."/>
            <person name="Berlin A.M."/>
            <person name="Chapman S.B."/>
            <person name="Gainer-Dewar J."/>
            <person name="Goldberg J."/>
            <person name="Griggs A."/>
            <person name="Gujja S."/>
            <person name="Hansen M."/>
            <person name="Howarth C."/>
            <person name="Imamovic A."/>
            <person name="Ireland A."/>
            <person name="Larimer J."/>
            <person name="McCowan C."/>
            <person name="Murphy C."/>
            <person name="Pearson M."/>
            <person name="Poon T.W."/>
            <person name="Priest M."/>
            <person name="Roberts A."/>
            <person name="Saif S."/>
            <person name="Shea T."/>
            <person name="Sisk P."/>
            <person name="Sykes S."/>
            <person name="Wortman J."/>
            <person name="Nusbaum C."/>
            <person name="Birren B."/>
        </authorList>
    </citation>
    <scope>NUCLEOTIDE SEQUENCE [LARGE SCALE GENOMIC DNA]</scope>
    <source>
        <strain evidence="3 4">CBS 101466</strain>
    </source>
</reference>
<dbReference type="Pfam" id="PF12716">
    <property type="entry name" value="Apq12"/>
    <property type="match status" value="1"/>
</dbReference>
<keyword evidence="2" id="KW-0472">Membrane</keyword>
<keyword evidence="2" id="KW-1133">Transmembrane helix</keyword>
<organism evidence="3 4">
    <name type="scientific">Cyphellophora europaea (strain CBS 101466)</name>
    <name type="common">Phialophora europaea</name>
    <dbReference type="NCBI Taxonomy" id="1220924"/>
    <lineage>
        <taxon>Eukaryota</taxon>
        <taxon>Fungi</taxon>
        <taxon>Dikarya</taxon>
        <taxon>Ascomycota</taxon>
        <taxon>Pezizomycotina</taxon>
        <taxon>Eurotiomycetes</taxon>
        <taxon>Chaetothyriomycetidae</taxon>
        <taxon>Chaetothyriales</taxon>
        <taxon>Cyphellophoraceae</taxon>
        <taxon>Cyphellophora</taxon>
    </lineage>
</organism>
<gene>
    <name evidence="3" type="ORF">HMPREF1541_04190</name>
</gene>
<sequence length="176" mass="18775">MSLTDAIDRTLSIISYLYSSTIAPLLPAPIAATIEGAAAFVSSLIFPIFRSGDLPSIAALLVILWLSLRTLDYIRRSVIGWIFLFVKLALLALLLQGVWYVNAYGFEKALHDAGWVGGILWGWAEGAWEGVDVGGNNGVYGGYGAAGAGRRGKGDGWNASRGRQQAGGGRTGNRWT</sequence>
<feature type="transmembrane region" description="Helical" evidence="2">
    <location>
        <begin position="54"/>
        <end position="71"/>
    </location>
</feature>
<dbReference type="AlphaFoldDB" id="W2S2Q6"/>
<name>W2S2Q6_CYPE1</name>
<evidence type="ECO:0000256" key="1">
    <source>
        <dbReference type="SAM" id="MobiDB-lite"/>
    </source>
</evidence>
<keyword evidence="4" id="KW-1185">Reference proteome</keyword>
<dbReference type="GeneID" id="19971529"/>
<evidence type="ECO:0000256" key="2">
    <source>
        <dbReference type="SAM" id="Phobius"/>
    </source>
</evidence>
<dbReference type="RefSeq" id="XP_008716758.1">
    <property type="nucleotide sequence ID" value="XM_008718536.1"/>
</dbReference>
<accession>W2S2Q6</accession>
<feature type="region of interest" description="Disordered" evidence="1">
    <location>
        <begin position="148"/>
        <end position="176"/>
    </location>
</feature>
<dbReference type="VEuPathDB" id="FungiDB:HMPREF1541_04190"/>
<dbReference type="eggNOG" id="ENOG502T2BZ">
    <property type="taxonomic scope" value="Eukaryota"/>
</dbReference>
<feature type="transmembrane region" description="Helical" evidence="2">
    <location>
        <begin position="78"/>
        <end position="101"/>
    </location>
</feature>
<feature type="transmembrane region" description="Helical" evidence="2">
    <location>
        <begin position="21"/>
        <end position="48"/>
    </location>
</feature>
<keyword evidence="2" id="KW-0812">Transmembrane</keyword>
<dbReference type="InParanoid" id="W2S2Q6"/>
<feature type="compositionally biased region" description="Gly residues" evidence="1">
    <location>
        <begin position="165"/>
        <end position="176"/>
    </location>
</feature>
<evidence type="ECO:0000313" key="4">
    <source>
        <dbReference type="Proteomes" id="UP000030752"/>
    </source>
</evidence>
<evidence type="ECO:0000313" key="3">
    <source>
        <dbReference type="EMBL" id="ETN42249.1"/>
    </source>
</evidence>
<dbReference type="InterPro" id="IPR024316">
    <property type="entry name" value="APQ12"/>
</dbReference>
<dbReference type="OrthoDB" id="3559694at2759"/>